<evidence type="ECO:0000256" key="2">
    <source>
        <dbReference type="ARBA" id="ARBA00022989"/>
    </source>
</evidence>
<evidence type="ECO:0000256" key="4">
    <source>
        <dbReference type="SAM" id="Phobius"/>
    </source>
</evidence>
<feature type="transmembrane region" description="Helical" evidence="4">
    <location>
        <begin position="48"/>
        <end position="65"/>
    </location>
</feature>
<keyword evidence="2 4" id="KW-1133">Transmembrane helix</keyword>
<keyword evidence="7" id="KW-1185">Reference proteome</keyword>
<evidence type="ECO:0000256" key="1">
    <source>
        <dbReference type="ARBA" id="ARBA00022692"/>
    </source>
</evidence>
<sequence length="231" mass="24940">MKGVILDVYARRVFAFVFLAAVNMVLVSSLQMYFYVYFMDFSAGQKSFVHGATMVGCGVGGLLSARLTQRFEKKGAVVLGGVISILANAVLALVFLTGLMPVDSHLSVGVFVIFHALYWLGSGVMLPTATAMMADISELNKIRTGVLKDGAYSALFSFILKAAISFSMLVSGYILSGIGFESDRAGELSAEVIWRLGAVMLLVGPLVCLAAIIVMRKYRVSHALIDEMRDK</sequence>
<dbReference type="InterPro" id="IPR020846">
    <property type="entry name" value="MFS_dom"/>
</dbReference>
<reference evidence="6 7" key="1">
    <citation type="submission" date="2023-02" db="EMBL/GenBank/DDBJ databases">
        <title>Genome sequence of Lentisphaera profundi SAORIC-696.</title>
        <authorList>
            <person name="Kim e."/>
            <person name="Cho J.-C."/>
            <person name="Choi A."/>
            <person name="Kang I."/>
        </authorList>
    </citation>
    <scope>NUCLEOTIDE SEQUENCE [LARGE SCALE GENOMIC DNA]</scope>
    <source>
        <strain evidence="6 7">SAORIC-696</strain>
    </source>
</reference>
<gene>
    <name evidence="6" type="ORF">PQO03_16300</name>
</gene>
<dbReference type="Proteomes" id="UP001214250">
    <property type="component" value="Chromosome 2"/>
</dbReference>
<organism evidence="6 7">
    <name type="scientific">Lentisphaera profundi</name>
    <dbReference type="NCBI Taxonomy" id="1658616"/>
    <lineage>
        <taxon>Bacteria</taxon>
        <taxon>Pseudomonadati</taxon>
        <taxon>Lentisphaerota</taxon>
        <taxon>Lentisphaeria</taxon>
        <taxon>Lentisphaerales</taxon>
        <taxon>Lentisphaeraceae</taxon>
        <taxon>Lentisphaera</taxon>
    </lineage>
</organism>
<dbReference type="Gene3D" id="1.20.1250.20">
    <property type="entry name" value="MFS general substrate transporter like domains"/>
    <property type="match status" value="1"/>
</dbReference>
<proteinExistence type="predicted"/>
<dbReference type="Pfam" id="PF13347">
    <property type="entry name" value="MFS_2"/>
    <property type="match status" value="1"/>
</dbReference>
<accession>A0ABY7W339</accession>
<feature type="domain" description="Major facilitator superfamily (MFS) profile" evidence="5">
    <location>
        <begin position="9"/>
        <end position="231"/>
    </location>
</feature>
<name>A0ABY7W339_9BACT</name>
<keyword evidence="1 4" id="KW-0812">Transmembrane</keyword>
<dbReference type="InterPro" id="IPR036259">
    <property type="entry name" value="MFS_trans_sf"/>
</dbReference>
<evidence type="ECO:0000259" key="5">
    <source>
        <dbReference type="PROSITE" id="PS50850"/>
    </source>
</evidence>
<evidence type="ECO:0000313" key="7">
    <source>
        <dbReference type="Proteomes" id="UP001214250"/>
    </source>
</evidence>
<feature type="transmembrane region" description="Helical" evidence="4">
    <location>
        <begin position="155"/>
        <end position="180"/>
    </location>
</feature>
<dbReference type="PROSITE" id="PS50850">
    <property type="entry name" value="MFS"/>
    <property type="match status" value="1"/>
</dbReference>
<evidence type="ECO:0000313" key="6">
    <source>
        <dbReference type="EMBL" id="WDE99399.1"/>
    </source>
</evidence>
<dbReference type="EMBL" id="CP117812">
    <property type="protein sequence ID" value="WDE99399.1"/>
    <property type="molecule type" value="Genomic_DNA"/>
</dbReference>
<dbReference type="RefSeq" id="WP_274154256.1">
    <property type="nucleotide sequence ID" value="NZ_CP117812.1"/>
</dbReference>
<feature type="transmembrane region" description="Helical" evidence="4">
    <location>
        <begin position="77"/>
        <end position="100"/>
    </location>
</feature>
<evidence type="ECO:0000256" key="3">
    <source>
        <dbReference type="ARBA" id="ARBA00023136"/>
    </source>
</evidence>
<feature type="transmembrane region" description="Helical" evidence="4">
    <location>
        <begin position="106"/>
        <end position="134"/>
    </location>
</feature>
<keyword evidence="3 4" id="KW-0472">Membrane</keyword>
<feature type="transmembrane region" description="Helical" evidence="4">
    <location>
        <begin position="192"/>
        <end position="214"/>
    </location>
</feature>
<protein>
    <submittedName>
        <fullName evidence="6">MFS transporter</fullName>
    </submittedName>
</protein>
<dbReference type="SUPFAM" id="SSF103473">
    <property type="entry name" value="MFS general substrate transporter"/>
    <property type="match status" value="1"/>
</dbReference>
<feature type="transmembrane region" description="Helical" evidence="4">
    <location>
        <begin position="12"/>
        <end position="36"/>
    </location>
</feature>